<evidence type="ECO:0000256" key="11">
    <source>
        <dbReference type="ARBA" id="ARBA00047899"/>
    </source>
</evidence>
<organism evidence="16 17">
    <name type="scientific">Pan troglodytes</name>
    <name type="common">Chimpanzee</name>
    <dbReference type="NCBI Taxonomy" id="9598"/>
    <lineage>
        <taxon>Eukaryota</taxon>
        <taxon>Metazoa</taxon>
        <taxon>Chordata</taxon>
        <taxon>Craniata</taxon>
        <taxon>Vertebrata</taxon>
        <taxon>Euteleostomi</taxon>
        <taxon>Mammalia</taxon>
        <taxon>Eutheria</taxon>
        <taxon>Euarchontoglires</taxon>
        <taxon>Primates</taxon>
        <taxon>Haplorrhini</taxon>
        <taxon>Catarrhini</taxon>
        <taxon>Hominidae</taxon>
        <taxon>Pan</taxon>
    </lineage>
</organism>
<keyword evidence="8" id="KW-0418">Kinase</keyword>
<dbReference type="PANTHER" id="PTHR24350">
    <property type="entry name" value="SERINE/THREONINE-PROTEIN KINASE IAL-RELATED"/>
    <property type="match status" value="1"/>
</dbReference>
<feature type="domain" description="Protein kinase" evidence="15">
    <location>
        <begin position="19"/>
        <end position="142"/>
    </location>
</feature>
<sequence>LEAAPTTKAYHSLMDECGYEVGKAIGHGSYGSVYEAFYTKQKVMVAVKIISKKKASDDYLNKFLPREIQVMKVLRHKYLINFYRAIESTSRVYIILELAQGGDVLEWIQRYGACSEPLAGKWFSQLTLGIAYLHSKSIVHRT</sequence>
<keyword evidence="9 13" id="KW-0067">ATP-binding</keyword>
<dbReference type="InterPro" id="IPR011009">
    <property type="entry name" value="Kinase-like_dom_sf"/>
</dbReference>
<evidence type="ECO:0000259" key="15">
    <source>
        <dbReference type="PROSITE" id="PS50011"/>
    </source>
</evidence>
<comment type="catalytic activity">
    <reaction evidence="12">
        <text>L-seryl-[protein] + ATP = O-phospho-L-seryl-[protein] + ADP + H(+)</text>
        <dbReference type="Rhea" id="RHEA:17989"/>
        <dbReference type="Rhea" id="RHEA-COMP:9863"/>
        <dbReference type="Rhea" id="RHEA-COMP:11604"/>
        <dbReference type="ChEBI" id="CHEBI:15378"/>
        <dbReference type="ChEBI" id="CHEBI:29999"/>
        <dbReference type="ChEBI" id="CHEBI:30616"/>
        <dbReference type="ChEBI" id="CHEBI:83421"/>
        <dbReference type="ChEBI" id="CHEBI:456216"/>
        <dbReference type="EC" id="2.7.11.1"/>
    </reaction>
</comment>
<dbReference type="Gene3D" id="1.10.510.10">
    <property type="entry name" value="Transferase(Phosphotransferase) domain 1"/>
    <property type="match status" value="1"/>
</dbReference>
<dbReference type="GO" id="GO:0005524">
    <property type="term" value="F:ATP binding"/>
    <property type="evidence" value="ECO:0007669"/>
    <property type="project" value="UniProtKB-UniRule"/>
</dbReference>
<accession>A0A2J8QKM9</accession>
<evidence type="ECO:0000256" key="14">
    <source>
        <dbReference type="PROSITE-ProRule" id="PRU10141"/>
    </source>
</evidence>
<evidence type="ECO:0000313" key="16">
    <source>
        <dbReference type="EMBL" id="PNI96769.1"/>
    </source>
</evidence>
<dbReference type="PROSITE" id="PS50011">
    <property type="entry name" value="PROTEIN_KINASE_DOM"/>
    <property type="match status" value="1"/>
</dbReference>
<evidence type="ECO:0000256" key="7">
    <source>
        <dbReference type="ARBA" id="ARBA00022776"/>
    </source>
</evidence>
<proteinExistence type="predicted"/>
<dbReference type="GO" id="GO:0004674">
    <property type="term" value="F:protein serine/threonine kinase activity"/>
    <property type="evidence" value="ECO:0007669"/>
    <property type="project" value="UniProtKB-KW"/>
</dbReference>
<evidence type="ECO:0000313" key="17">
    <source>
        <dbReference type="Proteomes" id="UP000236370"/>
    </source>
</evidence>
<feature type="non-terminal residue" evidence="16">
    <location>
        <position position="1"/>
    </location>
</feature>
<evidence type="ECO:0000256" key="12">
    <source>
        <dbReference type="ARBA" id="ARBA00048679"/>
    </source>
</evidence>
<dbReference type="GO" id="GO:0051301">
    <property type="term" value="P:cell division"/>
    <property type="evidence" value="ECO:0007669"/>
    <property type="project" value="UniProtKB-KW"/>
</dbReference>
<evidence type="ECO:0000256" key="4">
    <source>
        <dbReference type="ARBA" id="ARBA00022618"/>
    </source>
</evidence>
<comment type="subcellular location">
    <subcellularLocation>
        <location evidence="1">Cytoplasm</location>
        <location evidence="1">Cytoskeleton</location>
        <location evidence="1">Spindle</location>
    </subcellularLocation>
</comment>
<evidence type="ECO:0000256" key="13">
    <source>
        <dbReference type="PIRSR" id="PIRSR630616-2"/>
    </source>
</evidence>
<evidence type="ECO:0000256" key="9">
    <source>
        <dbReference type="ARBA" id="ARBA00022840"/>
    </source>
</evidence>
<keyword evidence="5" id="KW-0808">Transferase</keyword>
<comment type="caution">
    <text evidence="16">The sequence shown here is derived from an EMBL/GenBank/DDBJ whole genome shotgun (WGS) entry which is preliminary data.</text>
</comment>
<dbReference type="InterPro" id="IPR017441">
    <property type="entry name" value="Protein_kinase_ATP_BS"/>
</dbReference>
<evidence type="ECO:0000256" key="2">
    <source>
        <dbReference type="ARBA" id="ARBA00012513"/>
    </source>
</evidence>
<keyword evidence="4" id="KW-0132">Cell division</keyword>
<dbReference type="SUPFAM" id="SSF56112">
    <property type="entry name" value="Protein kinase-like (PK-like)"/>
    <property type="match status" value="1"/>
</dbReference>
<comment type="catalytic activity">
    <reaction evidence="11">
        <text>L-threonyl-[protein] + ATP = O-phospho-L-threonyl-[protein] + ADP + H(+)</text>
        <dbReference type="Rhea" id="RHEA:46608"/>
        <dbReference type="Rhea" id="RHEA-COMP:11060"/>
        <dbReference type="Rhea" id="RHEA-COMP:11605"/>
        <dbReference type="ChEBI" id="CHEBI:15378"/>
        <dbReference type="ChEBI" id="CHEBI:30013"/>
        <dbReference type="ChEBI" id="CHEBI:30616"/>
        <dbReference type="ChEBI" id="CHEBI:61977"/>
        <dbReference type="ChEBI" id="CHEBI:456216"/>
        <dbReference type="EC" id="2.7.11.1"/>
    </reaction>
</comment>
<dbReference type="EC" id="2.7.11.1" evidence="2"/>
<dbReference type="SMART" id="SM00220">
    <property type="entry name" value="S_TKc"/>
    <property type="match status" value="1"/>
</dbReference>
<evidence type="ECO:0000256" key="1">
    <source>
        <dbReference type="ARBA" id="ARBA00004186"/>
    </source>
</evidence>
<dbReference type="InterPro" id="IPR030616">
    <property type="entry name" value="Aur-like"/>
</dbReference>
<dbReference type="GO" id="GO:0005819">
    <property type="term" value="C:spindle"/>
    <property type="evidence" value="ECO:0007669"/>
    <property type="project" value="UniProtKB-SubCell"/>
</dbReference>
<dbReference type="InterPro" id="IPR000719">
    <property type="entry name" value="Prot_kinase_dom"/>
</dbReference>
<dbReference type="EMBL" id="NBAG03000032">
    <property type="protein sequence ID" value="PNI96769.1"/>
    <property type="molecule type" value="Genomic_DNA"/>
</dbReference>
<dbReference type="FunFam" id="3.30.200.20:FF:000042">
    <property type="entry name" value="Aurora kinase A"/>
    <property type="match status" value="1"/>
</dbReference>
<keyword evidence="7" id="KW-0498">Mitosis</keyword>
<dbReference type="Pfam" id="PF00069">
    <property type="entry name" value="Pkinase"/>
    <property type="match status" value="1"/>
</dbReference>
<evidence type="ECO:0000256" key="5">
    <source>
        <dbReference type="ARBA" id="ARBA00022679"/>
    </source>
</evidence>
<evidence type="ECO:0000256" key="10">
    <source>
        <dbReference type="ARBA" id="ARBA00023306"/>
    </source>
</evidence>
<evidence type="ECO:0000256" key="8">
    <source>
        <dbReference type="ARBA" id="ARBA00022777"/>
    </source>
</evidence>
<name>A0A2J8QKM9_PANTR</name>
<dbReference type="Proteomes" id="UP000236370">
    <property type="component" value="Unassembled WGS sequence"/>
</dbReference>
<dbReference type="AlphaFoldDB" id="A0A2J8QKM9"/>
<keyword evidence="3" id="KW-0723">Serine/threonine-protein kinase</keyword>
<keyword evidence="6 13" id="KW-0547">Nucleotide-binding</keyword>
<reference evidence="16 17" key="1">
    <citation type="submission" date="2017-12" db="EMBL/GenBank/DDBJ databases">
        <title>High-resolution comparative analysis of great ape genomes.</title>
        <authorList>
            <person name="Pollen A."/>
            <person name="Hastie A."/>
            <person name="Hormozdiari F."/>
            <person name="Dougherty M."/>
            <person name="Liu R."/>
            <person name="Chaisson M."/>
            <person name="Hoppe E."/>
            <person name="Hill C."/>
            <person name="Pang A."/>
            <person name="Hillier L."/>
            <person name="Baker C."/>
            <person name="Armstrong J."/>
            <person name="Shendure J."/>
            <person name="Paten B."/>
            <person name="Wilson R."/>
            <person name="Chao H."/>
            <person name="Schneider V."/>
            <person name="Ventura M."/>
            <person name="Kronenberg Z."/>
            <person name="Murali S."/>
            <person name="Gordon D."/>
            <person name="Cantsilieris S."/>
            <person name="Munson K."/>
            <person name="Nelson B."/>
            <person name="Raja A."/>
            <person name="Underwood J."/>
            <person name="Diekhans M."/>
            <person name="Fiddes I."/>
            <person name="Haussler D."/>
            <person name="Eichler E."/>
        </authorList>
    </citation>
    <scope>NUCLEOTIDE SEQUENCE [LARGE SCALE GENOMIC DNA]</scope>
    <source>
        <strain evidence="16">Yerkes chimp pedigree #C0471</strain>
    </source>
</reference>
<protein>
    <recommendedName>
        <fullName evidence="2">non-specific serine/threonine protein kinase</fullName>
        <ecNumber evidence="2">2.7.11.1</ecNumber>
    </recommendedName>
</protein>
<feature type="binding site" evidence="13">
    <location>
        <begin position="97"/>
        <end position="99"/>
    </location>
    <ligand>
        <name>ATP</name>
        <dbReference type="ChEBI" id="CHEBI:30616"/>
    </ligand>
</feature>
<feature type="binding site" evidence="13 14">
    <location>
        <position position="48"/>
    </location>
    <ligand>
        <name>ATP</name>
        <dbReference type="ChEBI" id="CHEBI:30616"/>
    </ligand>
</feature>
<keyword evidence="10" id="KW-0131">Cell cycle</keyword>
<dbReference type="PROSITE" id="PS00107">
    <property type="entry name" value="PROTEIN_KINASE_ATP"/>
    <property type="match status" value="1"/>
</dbReference>
<evidence type="ECO:0000256" key="3">
    <source>
        <dbReference type="ARBA" id="ARBA00022527"/>
    </source>
</evidence>
<gene>
    <name evidence="16" type="ORF">CK820_G0029709</name>
</gene>
<evidence type="ECO:0000256" key="6">
    <source>
        <dbReference type="ARBA" id="ARBA00022741"/>
    </source>
</evidence>